<dbReference type="InterPro" id="IPR043502">
    <property type="entry name" value="DNA/RNA_pol_sf"/>
</dbReference>
<feature type="domain" description="Reverse transcriptase" evidence="9">
    <location>
        <begin position="239"/>
        <end position="416"/>
    </location>
</feature>
<dbReference type="EMBL" id="CP092869">
    <property type="protein sequence ID" value="UYV70336.1"/>
    <property type="molecule type" value="Genomic_DNA"/>
</dbReference>
<dbReference type="InterPro" id="IPR001584">
    <property type="entry name" value="Integrase_cat-core"/>
</dbReference>
<dbReference type="CDD" id="cd01647">
    <property type="entry name" value="RT_LTR"/>
    <property type="match status" value="1"/>
</dbReference>
<dbReference type="Pfam" id="PF17919">
    <property type="entry name" value="RT_RNaseH_2"/>
    <property type="match status" value="1"/>
</dbReference>
<keyword evidence="4" id="KW-0255">Endonuclease</keyword>
<dbReference type="InterPro" id="IPR021109">
    <property type="entry name" value="Peptidase_aspartic_dom_sf"/>
</dbReference>
<keyword evidence="6" id="KW-0862">Zinc</keyword>
<dbReference type="PANTHER" id="PTHR37984">
    <property type="entry name" value="PROTEIN CBG26694"/>
    <property type="match status" value="1"/>
</dbReference>
<dbReference type="Pfam" id="PF00078">
    <property type="entry name" value="RVT_1"/>
    <property type="match status" value="1"/>
</dbReference>
<dbReference type="Gene3D" id="3.30.420.10">
    <property type="entry name" value="Ribonuclease H-like superfamily/Ribonuclease H"/>
    <property type="match status" value="1"/>
</dbReference>
<feature type="region of interest" description="Disordered" evidence="7">
    <location>
        <begin position="45"/>
        <end position="64"/>
    </location>
</feature>
<accession>A0ABY6KQ83</accession>
<dbReference type="InterPro" id="IPR012337">
    <property type="entry name" value="RNaseH-like_sf"/>
</dbReference>
<reference evidence="11 12" key="1">
    <citation type="submission" date="2022-01" db="EMBL/GenBank/DDBJ databases">
        <title>A chromosomal length assembly of Cordylochernes scorpioides.</title>
        <authorList>
            <person name="Zeh D."/>
            <person name="Zeh J."/>
        </authorList>
    </citation>
    <scope>NUCLEOTIDE SEQUENCE [LARGE SCALE GENOMIC DNA]</scope>
    <source>
        <strain evidence="11">IN4F17</strain>
        <tissue evidence="11">Whole Body</tissue>
    </source>
</reference>
<evidence type="ECO:0000259" key="10">
    <source>
        <dbReference type="PROSITE" id="PS50994"/>
    </source>
</evidence>
<dbReference type="Gene3D" id="3.30.70.270">
    <property type="match status" value="2"/>
</dbReference>
<evidence type="ECO:0000259" key="8">
    <source>
        <dbReference type="PROSITE" id="PS50158"/>
    </source>
</evidence>
<dbReference type="CDD" id="cd09274">
    <property type="entry name" value="RNase_HI_RT_Ty3"/>
    <property type="match status" value="1"/>
</dbReference>
<keyword evidence="5" id="KW-0511">Multifunctional enzyme</keyword>
<name>A0ABY6KQ83_9ARAC</name>
<evidence type="ECO:0000256" key="3">
    <source>
        <dbReference type="ARBA" id="ARBA00022722"/>
    </source>
</evidence>
<dbReference type="InterPro" id="IPR001878">
    <property type="entry name" value="Znf_CCHC"/>
</dbReference>
<dbReference type="SUPFAM" id="SSF53098">
    <property type="entry name" value="Ribonuclease H-like"/>
    <property type="match status" value="1"/>
</dbReference>
<proteinExistence type="predicted"/>
<keyword evidence="1" id="KW-0808">Transferase</keyword>
<evidence type="ECO:0000313" key="12">
    <source>
        <dbReference type="Proteomes" id="UP001235939"/>
    </source>
</evidence>
<dbReference type="Proteomes" id="UP001235939">
    <property type="component" value="Chromosome 07"/>
</dbReference>
<dbReference type="Gene3D" id="3.10.10.10">
    <property type="entry name" value="HIV Type 1 Reverse Transcriptase, subunit A, domain 1"/>
    <property type="match status" value="1"/>
</dbReference>
<feature type="domain" description="CCHC-type" evidence="8">
    <location>
        <begin position="101"/>
        <end position="115"/>
    </location>
</feature>
<evidence type="ECO:0000256" key="6">
    <source>
        <dbReference type="PROSITE-ProRule" id="PRU00047"/>
    </source>
</evidence>
<dbReference type="Pfam" id="PF00665">
    <property type="entry name" value="rve"/>
    <property type="match status" value="1"/>
</dbReference>
<sequence>MFNNIAPPEKFNFKCPEEWIMWARRFERYRIATVLNAKDESEKQNKSNFSKIKGTNLKHDESSIPGNSQAWYQAGGAKACTRCGSPKFHKFEHCPAFNATCRRCSKKGHFIKQCKTKLVSQVTTKVDNEKFLGNFCIDQISSDERWNCKVAVNKRIMPFKIDTGADVSVMPENCFKQNFLHQLGKTQKRLYAAGMAMPVLGNFQATLEANGKFLMKKFMRIPFPLINKIKQKLKEMEQQGVIEKVDHATDWCSPMVIVPKKNNEIRICVDLTKLNEKIKRERYQMPILEETLNQLSNGKVFSKLYANSGFWQIPLDDKSKDFTTFLTPFGRYRFCRPPFGITSAPKHFQKRMNEVLRDIEGSMCHLDDIIVWGSNQQEHDGRLKQVLSTLKETGLTLNKEKCVFSSPKLKFLGHQIGPDGLKPDEKKIRAIIEMPSPQNVTELKRFLGMINYLSRFIPSLAERAHPLYSLLSQKNDWFWGDNQVKAFETLKKALSSFPTLAMYNPSYKTFITTDASSFGLGAYLSQINGKNQRQIIAYASRSLSETEHKYAQIEKEALALTWAMDKFKNYIISLEVELETDHKPLISIFSTKALEDLSPRIQRMKFRMMQYSFIIKYIPGKKNILADVLSCAPRNASDKWIKEIAVHQSKDPTIQRVKSYVQDHWPDKSKLSQKEVEFWHVRNDLIIMNNLLMKGCRYVVPGSLRSEILSRIHEDRPWKEVAMDLCQFEGKHFLVITDYYSCYPEFSRLDNLSAETVILHTKSIFARHGIPKLVRMDKGPQFKNYLFQNFEKRFGFRHIMSSPKYLQSNVMAESAVKMIKARLMKSQDPYLGLLAYRTTLLENGFSPSELLMGRKLRTDLPTHPDLLKPTLVNQGLLNQKEHKYRERERRNYNNHWKV</sequence>
<keyword evidence="6" id="KW-0479">Metal-binding</keyword>
<dbReference type="InterPro" id="IPR036397">
    <property type="entry name" value="RNaseH_sf"/>
</dbReference>
<protein>
    <submittedName>
        <fullName evidence="11">K02A2.6-like</fullName>
    </submittedName>
</protein>
<dbReference type="PROSITE" id="PS50158">
    <property type="entry name" value="ZF_CCHC"/>
    <property type="match status" value="1"/>
</dbReference>
<keyword evidence="4" id="KW-0378">Hydrolase</keyword>
<gene>
    <name evidence="11" type="ORF">LAZ67_7002561</name>
</gene>
<evidence type="ECO:0000256" key="5">
    <source>
        <dbReference type="ARBA" id="ARBA00023268"/>
    </source>
</evidence>
<organism evidence="11 12">
    <name type="scientific">Cordylochernes scorpioides</name>
    <dbReference type="NCBI Taxonomy" id="51811"/>
    <lineage>
        <taxon>Eukaryota</taxon>
        <taxon>Metazoa</taxon>
        <taxon>Ecdysozoa</taxon>
        <taxon>Arthropoda</taxon>
        <taxon>Chelicerata</taxon>
        <taxon>Arachnida</taxon>
        <taxon>Pseudoscorpiones</taxon>
        <taxon>Cheliferoidea</taxon>
        <taxon>Chernetidae</taxon>
        <taxon>Cordylochernes</taxon>
    </lineage>
</organism>
<dbReference type="InterPro" id="IPR041577">
    <property type="entry name" value="RT_RNaseH_2"/>
</dbReference>
<feature type="domain" description="Integrase catalytic" evidence="10">
    <location>
        <begin position="713"/>
        <end position="825"/>
    </location>
</feature>
<dbReference type="PROSITE" id="PS50994">
    <property type="entry name" value="INTEGRASE"/>
    <property type="match status" value="1"/>
</dbReference>
<dbReference type="SMART" id="SM00343">
    <property type="entry name" value="ZnF_C2HC"/>
    <property type="match status" value="2"/>
</dbReference>
<evidence type="ECO:0000313" key="11">
    <source>
        <dbReference type="EMBL" id="UYV70336.1"/>
    </source>
</evidence>
<evidence type="ECO:0000256" key="2">
    <source>
        <dbReference type="ARBA" id="ARBA00022695"/>
    </source>
</evidence>
<dbReference type="InterPro" id="IPR050951">
    <property type="entry name" value="Retrovirus_Pol_polyprotein"/>
</dbReference>
<dbReference type="SUPFAM" id="SSF50630">
    <property type="entry name" value="Acid proteases"/>
    <property type="match status" value="1"/>
</dbReference>
<evidence type="ECO:0000256" key="7">
    <source>
        <dbReference type="SAM" id="MobiDB-lite"/>
    </source>
</evidence>
<keyword evidence="2" id="KW-0548">Nucleotidyltransferase</keyword>
<dbReference type="PANTHER" id="PTHR37984:SF5">
    <property type="entry name" value="PROTEIN NYNRIN-LIKE"/>
    <property type="match status" value="1"/>
</dbReference>
<evidence type="ECO:0000256" key="4">
    <source>
        <dbReference type="ARBA" id="ARBA00022759"/>
    </source>
</evidence>
<dbReference type="SUPFAM" id="SSF56672">
    <property type="entry name" value="DNA/RNA polymerases"/>
    <property type="match status" value="1"/>
</dbReference>
<dbReference type="InterPro" id="IPR043128">
    <property type="entry name" value="Rev_trsase/Diguanyl_cyclase"/>
</dbReference>
<evidence type="ECO:0000259" key="9">
    <source>
        <dbReference type="PROSITE" id="PS50878"/>
    </source>
</evidence>
<keyword evidence="12" id="KW-1185">Reference proteome</keyword>
<dbReference type="PROSITE" id="PS50878">
    <property type="entry name" value="RT_POL"/>
    <property type="match status" value="1"/>
</dbReference>
<keyword evidence="6" id="KW-0863">Zinc-finger</keyword>
<dbReference type="InterPro" id="IPR000477">
    <property type="entry name" value="RT_dom"/>
</dbReference>
<evidence type="ECO:0000256" key="1">
    <source>
        <dbReference type="ARBA" id="ARBA00022679"/>
    </source>
</evidence>
<keyword evidence="3" id="KW-0540">Nuclease</keyword>